<proteinExistence type="predicted"/>
<sequence length="241" mass="26957">MNEKKSKFVAILLFLILALASLLVVFFLFSKQIFKFSIPNNADSNNIEEHFCTADAKQCPDGSYVSRQQDNNCQFALCSGEENVVINDLLDTSSTLDNLDWQEFISHNGVHFFAPKEISSFSFVRLNEWPPEIDYGISETSASCDTNPDGLPKGTVVKNIGNKVYCVNTSSEGASGSIYYTYVYSTITSEQRYASVSFVAQFPQCLNYDSPEKEDCLTEEQNFNLDKVVDDIIESMAEPAL</sequence>
<dbReference type="AlphaFoldDB" id="A0A2H0U0B4"/>
<organism evidence="1 2">
    <name type="scientific">Candidatus Magasanikbacteria bacterium CG10_big_fil_rev_8_21_14_0_10_36_16</name>
    <dbReference type="NCBI Taxonomy" id="1974645"/>
    <lineage>
        <taxon>Bacteria</taxon>
        <taxon>Candidatus Magasanikiibacteriota</taxon>
    </lineage>
</organism>
<protein>
    <submittedName>
        <fullName evidence="1">Uncharacterized protein</fullName>
    </submittedName>
</protein>
<comment type="caution">
    <text evidence="1">The sequence shown here is derived from an EMBL/GenBank/DDBJ whole genome shotgun (WGS) entry which is preliminary data.</text>
</comment>
<name>A0A2H0U0B4_9BACT</name>
<reference evidence="2" key="1">
    <citation type="submission" date="2017-09" db="EMBL/GenBank/DDBJ databases">
        <title>Depth-based differentiation of microbial function through sediment-hosted aquifers and enrichment of novel symbionts in the deep terrestrial subsurface.</title>
        <authorList>
            <person name="Probst A.J."/>
            <person name="Ladd B."/>
            <person name="Jarett J.K."/>
            <person name="Geller-Mcgrath D.E."/>
            <person name="Sieber C.M.K."/>
            <person name="Emerson J.B."/>
            <person name="Anantharaman K."/>
            <person name="Thomas B.C."/>
            <person name="Malmstrom R."/>
            <person name="Stieglmeier M."/>
            <person name="Klingl A."/>
            <person name="Woyke T."/>
            <person name="Ryan C.M."/>
            <person name="Banfield J.F."/>
        </authorList>
    </citation>
    <scope>NUCLEOTIDE SEQUENCE [LARGE SCALE GENOMIC DNA]</scope>
</reference>
<dbReference type="Proteomes" id="UP000230852">
    <property type="component" value="Unassembled WGS sequence"/>
</dbReference>
<gene>
    <name evidence="1" type="ORF">COU28_02655</name>
</gene>
<evidence type="ECO:0000313" key="1">
    <source>
        <dbReference type="EMBL" id="PIR78262.1"/>
    </source>
</evidence>
<accession>A0A2H0U0B4</accession>
<dbReference type="EMBL" id="PFBU01000053">
    <property type="protein sequence ID" value="PIR78262.1"/>
    <property type="molecule type" value="Genomic_DNA"/>
</dbReference>
<evidence type="ECO:0000313" key="2">
    <source>
        <dbReference type="Proteomes" id="UP000230852"/>
    </source>
</evidence>